<sequence>MVWLRAVILLVGLVICGPVWAERSPASSVAVTVEFENPTADPVALLWVDFNGKEVQYATLAAGQRQTLKSYAGHVWHLRSVRDGTLLRTYVVDEDQSGPVTVAGKTVRPAPTPTPVQQSSSPRRHPPFSGQVFVASGVLTEDDPSALQGLSYSGREERTVFDRRTGRSDRLLMQVFRAEFRDSGPVDVQVNSEFPPSEARAQAEHYARVVGQLPALLRRDLTSLTIHRGNELFGGGSHNILIHTEQGEDYQRRGVLEEAMCHEAAHTSLDSHIYPLPAWRAAQQADPTAISDYAAEHPDREDVAESFCLYYGLRFHPERLDVDVRESIEAAIPNRIRVFDGL</sequence>
<accession>A0A1N7JRH3</accession>
<evidence type="ECO:0000256" key="1">
    <source>
        <dbReference type="SAM" id="MobiDB-lite"/>
    </source>
</evidence>
<feature type="region of interest" description="Disordered" evidence="1">
    <location>
        <begin position="104"/>
        <end position="126"/>
    </location>
</feature>
<proteinExistence type="predicted"/>
<dbReference type="RefSeq" id="WP_076399300.1">
    <property type="nucleotide sequence ID" value="NZ_FTOA01000002.1"/>
</dbReference>
<dbReference type="AlphaFoldDB" id="A0A1N7JRH3"/>
<dbReference type="Proteomes" id="UP000185678">
    <property type="component" value="Unassembled WGS sequence"/>
</dbReference>
<protein>
    <submittedName>
        <fullName evidence="3">von Hippel-Lindau disease tumour suppressor protein</fullName>
    </submittedName>
</protein>
<dbReference type="Gene3D" id="2.60.40.780">
    <property type="entry name" value="von Hippel-Lindau disease tumour suppressor, beta domain"/>
    <property type="match status" value="1"/>
</dbReference>
<dbReference type="Pfam" id="PF01847">
    <property type="entry name" value="VHL"/>
    <property type="match status" value="1"/>
</dbReference>
<dbReference type="OrthoDB" id="5416300at2"/>
<evidence type="ECO:0000259" key="2">
    <source>
        <dbReference type="Pfam" id="PF01847"/>
    </source>
</evidence>
<reference evidence="3 4" key="1">
    <citation type="submission" date="2017-01" db="EMBL/GenBank/DDBJ databases">
        <authorList>
            <person name="Mah S.A."/>
            <person name="Swanson W.J."/>
            <person name="Moy G.W."/>
            <person name="Vacquier V.D."/>
        </authorList>
    </citation>
    <scope>NUCLEOTIDE SEQUENCE [LARGE SCALE GENOMIC DNA]</scope>
    <source>
        <strain evidence="3 4">DSM 11589</strain>
    </source>
</reference>
<evidence type="ECO:0000313" key="4">
    <source>
        <dbReference type="Proteomes" id="UP000185678"/>
    </source>
</evidence>
<dbReference type="InterPro" id="IPR024053">
    <property type="entry name" value="VHL_beta_dom"/>
</dbReference>
<evidence type="ECO:0000313" key="3">
    <source>
        <dbReference type="EMBL" id="SIS51943.1"/>
    </source>
</evidence>
<dbReference type="InterPro" id="IPR037140">
    <property type="entry name" value="VHL_beta_dom_sf"/>
</dbReference>
<name>A0A1N7JRH3_9PROT</name>
<gene>
    <name evidence="3" type="ORF">SAMN05421779_102437</name>
</gene>
<dbReference type="EMBL" id="FTOA01000002">
    <property type="protein sequence ID" value="SIS51943.1"/>
    <property type="molecule type" value="Genomic_DNA"/>
</dbReference>
<keyword evidence="4" id="KW-1185">Reference proteome</keyword>
<feature type="domain" description="von Hippel-Lindau disease tumour suppressor beta" evidence="2">
    <location>
        <begin position="23"/>
        <end position="81"/>
    </location>
</feature>
<dbReference type="SUPFAM" id="SSF49468">
    <property type="entry name" value="VHL"/>
    <property type="match status" value="1"/>
</dbReference>
<dbReference type="InterPro" id="IPR036208">
    <property type="entry name" value="VHL_sf"/>
</dbReference>
<organism evidence="3 4">
    <name type="scientific">Insolitispirillum peregrinum</name>
    <dbReference type="NCBI Taxonomy" id="80876"/>
    <lineage>
        <taxon>Bacteria</taxon>
        <taxon>Pseudomonadati</taxon>
        <taxon>Pseudomonadota</taxon>
        <taxon>Alphaproteobacteria</taxon>
        <taxon>Rhodospirillales</taxon>
        <taxon>Novispirillaceae</taxon>
        <taxon>Insolitispirillum</taxon>
    </lineage>
</organism>